<name>A0A3B0J7A3_DROGU</name>
<keyword evidence="3 9" id="KW-0862">Zinc</keyword>
<dbReference type="PRINTS" id="PR00068">
    <property type="entry name" value="CUZNDISMTASE"/>
</dbReference>
<keyword evidence="4" id="KW-0049">Antioxidant</keyword>
<evidence type="ECO:0000256" key="3">
    <source>
        <dbReference type="ARBA" id="ARBA00022833"/>
    </source>
</evidence>
<dbReference type="STRING" id="7266.A0A3B0J7A3"/>
<evidence type="ECO:0000256" key="9">
    <source>
        <dbReference type="RuleBase" id="RU000393"/>
    </source>
</evidence>
<evidence type="ECO:0000256" key="4">
    <source>
        <dbReference type="ARBA" id="ARBA00022862"/>
    </source>
</evidence>
<dbReference type="OrthoDB" id="666972at2759"/>
<evidence type="ECO:0000256" key="8">
    <source>
        <dbReference type="ARBA" id="ARBA00049204"/>
    </source>
</evidence>
<evidence type="ECO:0000256" key="7">
    <source>
        <dbReference type="ARBA" id="ARBA00023157"/>
    </source>
</evidence>
<feature type="domain" description="Superoxide dismutase copper/zinc binding" evidence="11">
    <location>
        <begin position="134"/>
        <end position="269"/>
    </location>
</feature>
<dbReference type="Gene3D" id="2.60.40.200">
    <property type="entry name" value="Superoxide dismutase, copper/zinc binding domain"/>
    <property type="match status" value="1"/>
</dbReference>
<accession>A0A3B0J7A3</accession>
<keyword evidence="7" id="KW-1015">Disulfide bond</keyword>
<evidence type="ECO:0000256" key="10">
    <source>
        <dbReference type="SAM" id="MobiDB-lite"/>
    </source>
</evidence>
<dbReference type="FunFam" id="2.60.40.200:FF:000004">
    <property type="entry name" value="Copper chaperone for superoxide dismutase"/>
    <property type="match status" value="1"/>
</dbReference>
<dbReference type="EC" id="1.15.1.1" evidence="9"/>
<organism evidence="12 13">
    <name type="scientific">Drosophila guanche</name>
    <name type="common">Fruit fly</name>
    <dbReference type="NCBI Taxonomy" id="7266"/>
    <lineage>
        <taxon>Eukaryota</taxon>
        <taxon>Metazoa</taxon>
        <taxon>Ecdysozoa</taxon>
        <taxon>Arthropoda</taxon>
        <taxon>Hexapoda</taxon>
        <taxon>Insecta</taxon>
        <taxon>Pterygota</taxon>
        <taxon>Neoptera</taxon>
        <taxon>Endopterygota</taxon>
        <taxon>Diptera</taxon>
        <taxon>Brachycera</taxon>
        <taxon>Muscomorpha</taxon>
        <taxon>Ephydroidea</taxon>
        <taxon>Drosophilidae</taxon>
        <taxon>Drosophila</taxon>
        <taxon>Sophophora</taxon>
    </lineage>
</organism>
<dbReference type="CDD" id="cd00305">
    <property type="entry name" value="Cu-Zn_Superoxide_Dismutase"/>
    <property type="match status" value="1"/>
</dbReference>
<proteinExistence type="inferred from homology"/>
<keyword evidence="5 9" id="KW-0560">Oxidoreductase</keyword>
<feature type="region of interest" description="Disordered" evidence="10">
    <location>
        <begin position="180"/>
        <end position="210"/>
    </location>
</feature>
<dbReference type="Proteomes" id="UP000268350">
    <property type="component" value="Unassembled WGS sequence"/>
</dbReference>
<feature type="compositionally biased region" description="Basic and acidic residues" evidence="10">
    <location>
        <begin position="199"/>
        <end position="210"/>
    </location>
</feature>
<dbReference type="EMBL" id="OUUW01000001">
    <property type="protein sequence ID" value="SPP75772.1"/>
    <property type="molecule type" value="Genomic_DNA"/>
</dbReference>
<dbReference type="AlphaFoldDB" id="A0A3B0J7A3"/>
<dbReference type="Gene3D" id="3.30.70.100">
    <property type="match status" value="1"/>
</dbReference>
<evidence type="ECO:0000256" key="6">
    <source>
        <dbReference type="ARBA" id="ARBA00023008"/>
    </source>
</evidence>
<dbReference type="GO" id="GO:0005507">
    <property type="term" value="F:copper ion binding"/>
    <property type="evidence" value="ECO:0007669"/>
    <property type="project" value="InterPro"/>
</dbReference>
<protein>
    <recommendedName>
        <fullName evidence="9">Superoxide dismutase [Cu-Zn]</fullName>
        <ecNumber evidence="9">1.15.1.1</ecNumber>
    </recommendedName>
</protein>
<keyword evidence="6 9" id="KW-0186">Copper</keyword>
<evidence type="ECO:0000256" key="2">
    <source>
        <dbReference type="ARBA" id="ARBA00022723"/>
    </source>
</evidence>
<comment type="cofactor">
    <cofactor evidence="9">
        <name>Cu cation</name>
        <dbReference type="ChEBI" id="CHEBI:23378"/>
    </cofactor>
    <text evidence="9">Binds 1 copper ion per subunit.</text>
</comment>
<evidence type="ECO:0000313" key="12">
    <source>
        <dbReference type="EMBL" id="SPP75772.1"/>
    </source>
</evidence>
<dbReference type="OMA" id="KNVWEER"/>
<keyword evidence="2 9" id="KW-0479">Metal-binding</keyword>
<evidence type="ECO:0000259" key="11">
    <source>
        <dbReference type="Pfam" id="PF00080"/>
    </source>
</evidence>
<comment type="function">
    <text evidence="9">Destroys radicals which are normally produced within the cells and which are toxic to biological systems.</text>
</comment>
<dbReference type="PROSITE" id="PS00087">
    <property type="entry name" value="SOD_CU_ZN_1"/>
    <property type="match status" value="1"/>
</dbReference>
<dbReference type="InterPro" id="IPR018152">
    <property type="entry name" value="SOD_Cu/Zn_BS"/>
</dbReference>
<evidence type="ECO:0000256" key="5">
    <source>
        <dbReference type="ARBA" id="ARBA00023002"/>
    </source>
</evidence>
<evidence type="ECO:0000313" key="13">
    <source>
        <dbReference type="Proteomes" id="UP000268350"/>
    </source>
</evidence>
<comment type="catalytic activity">
    <reaction evidence="8 9">
        <text>2 superoxide + 2 H(+) = H2O2 + O2</text>
        <dbReference type="Rhea" id="RHEA:20696"/>
        <dbReference type="ChEBI" id="CHEBI:15378"/>
        <dbReference type="ChEBI" id="CHEBI:15379"/>
        <dbReference type="ChEBI" id="CHEBI:16240"/>
        <dbReference type="ChEBI" id="CHEBI:18421"/>
        <dbReference type="EC" id="1.15.1.1"/>
    </reaction>
</comment>
<keyword evidence="13" id="KW-1185">Reference proteome</keyword>
<dbReference type="SUPFAM" id="SSF49329">
    <property type="entry name" value="Cu,Zn superoxide dismutase-like"/>
    <property type="match status" value="1"/>
</dbReference>
<dbReference type="InterPro" id="IPR001424">
    <property type="entry name" value="SOD_Cu_Zn_dom"/>
</dbReference>
<dbReference type="InterPro" id="IPR024134">
    <property type="entry name" value="SOD_Cu/Zn_/chaperone"/>
</dbReference>
<dbReference type="GO" id="GO:0004784">
    <property type="term" value="F:superoxide dismutase activity"/>
    <property type="evidence" value="ECO:0007669"/>
    <property type="project" value="UniProtKB-EC"/>
</dbReference>
<comment type="cofactor">
    <cofactor evidence="9">
        <name>Zn(2+)</name>
        <dbReference type="ChEBI" id="CHEBI:29105"/>
    </cofactor>
    <text evidence="9">Binds 1 zinc ion per subunit.</text>
</comment>
<sequence>MRIHRRATIHFSAAIKYQKQNKKILCLSLFIYSLLVGTLCIGSEMGSVKIEFAVQMKKGDEAYANTLRKALDGLGEVDVDLKEGRVIVQTESPWSEVHDKIESTGRKAVLSGFGGQSAVALINTTGSVVDRTPVQGVVRFTAISAKKPGVLVDVVVDGLEPGLHGFHIHESGDVSLGCASVGDHYNPRQSRHGSPEASPSERHAGDLGNLRADESGRAKIRFVDAELEVAEIIGRAVVITASADDLGLGASDQSLIDGNSGERIACGIIARSAGIMENFKRFCACDGVTLWDERNKPLTGKERSQKL</sequence>
<dbReference type="Pfam" id="PF00080">
    <property type="entry name" value="Sod_Cu"/>
    <property type="match status" value="1"/>
</dbReference>
<comment type="similarity">
    <text evidence="1 9">Belongs to the Cu-Zn superoxide dismutase family.</text>
</comment>
<evidence type="ECO:0000256" key="1">
    <source>
        <dbReference type="ARBA" id="ARBA00010457"/>
    </source>
</evidence>
<dbReference type="InterPro" id="IPR036423">
    <property type="entry name" value="SOD-like_Cu/Zn_dom_sf"/>
</dbReference>
<reference evidence="13" key="1">
    <citation type="submission" date="2018-01" db="EMBL/GenBank/DDBJ databases">
        <authorList>
            <person name="Alioto T."/>
            <person name="Alioto T."/>
        </authorList>
    </citation>
    <scope>NUCLEOTIDE SEQUENCE [LARGE SCALE GENOMIC DNA]</scope>
</reference>
<dbReference type="PROSITE" id="PS00332">
    <property type="entry name" value="SOD_CU_ZN_2"/>
    <property type="match status" value="1"/>
</dbReference>
<gene>
    <name evidence="12" type="ORF">DGUA_6G003644</name>
</gene>
<dbReference type="PANTHER" id="PTHR10003">
    <property type="entry name" value="SUPEROXIDE DISMUTASE CU-ZN -RELATED"/>
    <property type="match status" value="1"/>
</dbReference>